<organism evidence="2 3">
    <name type="scientific">Streptococcus intermedius B196</name>
    <dbReference type="NCBI Taxonomy" id="862967"/>
    <lineage>
        <taxon>Bacteria</taxon>
        <taxon>Bacillati</taxon>
        <taxon>Bacillota</taxon>
        <taxon>Bacilli</taxon>
        <taxon>Lactobacillales</taxon>
        <taxon>Streptococcaceae</taxon>
        <taxon>Streptococcus</taxon>
        <taxon>Streptococcus anginosus group</taxon>
    </lineage>
</organism>
<keyword evidence="3" id="KW-1185">Reference proteome</keyword>
<feature type="compositionally biased region" description="Low complexity" evidence="1">
    <location>
        <begin position="37"/>
        <end position="46"/>
    </location>
</feature>
<dbReference type="PATRIC" id="fig|862967.3.peg.1370"/>
<dbReference type="Proteomes" id="UP000016233">
    <property type="component" value="Chromosome"/>
</dbReference>
<evidence type="ECO:0000313" key="2">
    <source>
        <dbReference type="EMBL" id="AGU76712.1"/>
    </source>
</evidence>
<dbReference type="EMBL" id="CP003857">
    <property type="protein sequence ID" value="AGU76712.1"/>
    <property type="molecule type" value="Genomic_DNA"/>
</dbReference>
<feature type="region of interest" description="Disordered" evidence="1">
    <location>
        <begin position="29"/>
        <end position="58"/>
    </location>
</feature>
<accession>T1ZGU2</accession>
<proteinExistence type="predicted"/>
<dbReference type="HOGENOM" id="CLU_139813_0_0_9"/>
<evidence type="ECO:0000313" key="3">
    <source>
        <dbReference type="Proteomes" id="UP000016233"/>
    </source>
</evidence>
<dbReference type="KEGG" id="sib:SIR_1352"/>
<name>T1ZGU2_STRIT</name>
<dbReference type="AlphaFoldDB" id="T1ZGU2"/>
<dbReference type="eggNOG" id="ENOG502ZETA">
    <property type="taxonomic scope" value="Bacteria"/>
</dbReference>
<evidence type="ECO:0000256" key="1">
    <source>
        <dbReference type="SAM" id="MobiDB-lite"/>
    </source>
</evidence>
<dbReference type="OrthoDB" id="2207909at2"/>
<reference evidence="2 3" key="1">
    <citation type="journal article" date="2013" name="BMC Genomics">
        <title>Phylogenetic relationship and virulence inference of Streptococcus Anginosus Group: curated annotation and whole-genome comparative analysis support distinct species designation.</title>
        <authorList>
            <person name="Olson A.B."/>
            <person name="Kent H."/>
            <person name="Sibley C.D."/>
            <person name="Grinwis M.E."/>
            <person name="Mabon P."/>
            <person name="Ouellette C."/>
            <person name="Tyson S."/>
            <person name="Graham M."/>
            <person name="Tyler S.D."/>
            <person name="Van Domselaar G."/>
            <person name="Surette M.G."/>
            <person name="Corbett C.R."/>
        </authorList>
    </citation>
    <scope>NUCLEOTIDE SEQUENCE [LARGE SCALE GENOMIC DNA]</scope>
    <source>
        <strain evidence="2 3">B196</strain>
    </source>
</reference>
<sequence length="161" mass="17652">MSYAYTDEQLNYLNRGEAVYSVNSEYAERKNKPLVTSSPNPNLSSSDLEETNTLTTPDGQRFRVIATKSDPKTGFDGMAVAPIVNGRVDYKNVAVVAAGTDPNSKTNSVGPLSRDVVNALYPLSPQYEVADQFVKEIKDNPKYEVTQLTGYSQGSNSQMKI</sequence>
<gene>
    <name evidence="2" type="ORF">SIR_1352</name>
</gene>
<dbReference type="RefSeq" id="WP_021003084.1">
    <property type="nucleotide sequence ID" value="NC_022246.1"/>
</dbReference>
<protein>
    <submittedName>
        <fullName evidence="2">Uncharacterized protein</fullName>
    </submittedName>
</protein>